<proteinExistence type="predicted"/>
<dbReference type="PROSITE" id="PS51465">
    <property type="entry name" value="KAZAL_2"/>
    <property type="match status" value="1"/>
</dbReference>
<evidence type="ECO:0000313" key="2">
    <source>
        <dbReference type="EMBL" id="VAW68381.1"/>
    </source>
</evidence>
<dbReference type="InterPro" id="IPR002350">
    <property type="entry name" value="Kazal_dom"/>
</dbReference>
<organism evidence="2">
    <name type="scientific">hydrothermal vent metagenome</name>
    <dbReference type="NCBI Taxonomy" id="652676"/>
    <lineage>
        <taxon>unclassified sequences</taxon>
        <taxon>metagenomes</taxon>
        <taxon>ecological metagenomes</taxon>
    </lineage>
</organism>
<dbReference type="Gene3D" id="3.30.60.30">
    <property type="match status" value="1"/>
</dbReference>
<name>A0A3B0XLE3_9ZZZZ</name>
<dbReference type="AlphaFoldDB" id="A0A3B0XLE3"/>
<dbReference type="Pfam" id="PF17263">
    <property type="entry name" value="DUF5329"/>
    <property type="match status" value="1"/>
</dbReference>
<accession>A0A3B0XLE3</accession>
<dbReference type="InterPro" id="IPR035242">
    <property type="entry name" value="DUF5329"/>
</dbReference>
<evidence type="ECO:0000259" key="1">
    <source>
        <dbReference type="PROSITE" id="PS51465"/>
    </source>
</evidence>
<sequence>MKKILLILTTLNACPVFSDVPPEQKDEVDHLLEFVRTSHCIMKRNGDKHNSDKAADHIESKYDYFRDDIKNTEDFIKYSATKSTMSGKYYTVVCPEKKEIKSEKWLLDELSRFRFVSSSSFTRRPQAKLTRCTEPRPEICTMQYLPVCANLKDGSAKTYSSGCSACSDVNVVSYMPEECAK</sequence>
<gene>
    <name evidence="2" type="ORF">MNBD_GAMMA09-2237</name>
</gene>
<reference evidence="2" key="1">
    <citation type="submission" date="2018-06" db="EMBL/GenBank/DDBJ databases">
        <authorList>
            <person name="Zhirakovskaya E."/>
        </authorList>
    </citation>
    <scope>NUCLEOTIDE SEQUENCE</scope>
</reference>
<protein>
    <recommendedName>
        <fullName evidence="1">Kazal-like domain-containing protein</fullName>
    </recommendedName>
</protein>
<dbReference type="EMBL" id="UOFI01000128">
    <property type="protein sequence ID" value="VAW68381.1"/>
    <property type="molecule type" value="Genomic_DNA"/>
</dbReference>
<feature type="domain" description="Kazal-like" evidence="1">
    <location>
        <begin position="126"/>
        <end position="181"/>
    </location>
</feature>